<dbReference type="OMA" id="TMIRICK"/>
<evidence type="ECO:0000256" key="2">
    <source>
        <dbReference type="ARBA" id="ARBA00005928"/>
    </source>
</evidence>
<keyword evidence="6 9" id="KW-0443">Lipid metabolism</keyword>
<dbReference type="KEGG" id="tut:107359641"/>
<feature type="domain" description="Fatty acyl-CoA reductase C-terminal" evidence="10">
    <location>
        <begin position="365"/>
        <end position="456"/>
    </location>
</feature>
<dbReference type="EMBL" id="CAEY01001351">
    <property type="status" value="NOT_ANNOTATED_CDS"/>
    <property type="molecule type" value="Genomic_DNA"/>
</dbReference>
<dbReference type="OrthoDB" id="429813at2759"/>
<dbReference type="GO" id="GO:0005777">
    <property type="term" value="C:peroxisome"/>
    <property type="evidence" value="ECO:0007669"/>
    <property type="project" value="TreeGrafter"/>
</dbReference>
<evidence type="ECO:0000313" key="13">
    <source>
        <dbReference type="Proteomes" id="UP000015104"/>
    </source>
</evidence>
<evidence type="ECO:0000256" key="8">
    <source>
        <dbReference type="ARBA" id="ARBA00052530"/>
    </source>
</evidence>
<accession>T1K1E0</accession>
<reference evidence="12" key="2">
    <citation type="submission" date="2015-06" db="UniProtKB">
        <authorList>
            <consortium name="EnsemblMetazoa"/>
        </authorList>
    </citation>
    <scope>IDENTIFICATION</scope>
</reference>
<name>T1K1E0_TETUR</name>
<dbReference type="InterPro" id="IPR033640">
    <property type="entry name" value="FAR_C"/>
</dbReference>
<evidence type="ECO:0000256" key="1">
    <source>
        <dbReference type="ARBA" id="ARBA00004141"/>
    </source>
</evidence>
<dbReference type="InterPro" id="IPR036291">
    <property type="entry name" value="NAD(P)-bd_dom_sf"/>
</dbReference>
<dbReference type="AlphaFoldDB" id="T1K1E0"/>
<keyword evidence="9" id="KW-0560">Oxidoreductase</keyword>
<evidence type="ECO:0000313" key="12">
    <source>
        <dbReference type="EnsemblMetazoa" id="tetur04g01060.1"/>
    </source>
</evidence>
<feature type="domain" description="Thioester reductase (TE)" evidence="11">
    <location>
        <begin position="23"/>
        <end position="293"/>
    </location>
</feature>
<dbReference type="InterPro" id="IPR026055">
    <property type="entry name" value="FAR"/>
</dbReference>
<dbReference type="eggNOG" id="KOG1221">
    <property type="taxonomic scope" value="Eukaryota"/>
</dbReference>
<dbReference type="Pfam" id="PF03015">
    <property type="entry name" value="Sterile"/>
    <property type="match status" value="1"/>
</dbReference>
<evidence type="ECO:0000259" key="11">
    <source>
        <dbReference type="Pfam" id="PF07993"/>
    </source>
</evidence>
<dbReference type="HOGENOM" id="CLU_024661_0_2_1"/>
<sequence length="501" mass="56239">MVPDLLTSESEVIKFYNGKSVFITGASGFIGKAVIYKLLKVCPDIGNIYILLRGKRGLTSDQRVVKVLENNCFDEFRTTNPDLLKKIKPIAGDICLDGLGISQEKLELLQSEVSVVIHSAATVRFNEILREAVNINILGTRRMLTLAKSLPKIEAFVHVSTSYGNCNLKSIDEKVYPQKISPQHLIDLVEWMSDDIIEDILPKLLDGRPNTYTLTKSLAETLITEESGNLPIAILRPSIVTSAFQEPFTGWIDNINNVAGISFAILKGMVRTMIGNPDALFDLIPVDMVVNMIIVTAWSLVNQPINPIPIIHCTSGAQNPLTIRNFARYLIDSIQLYPDPMAVRAPQFVLTGSSMLKNWIQIVDQYLPCVFLDGVLCLRGDKPMLVKSCSKLNKVVSSFEFFTSNGWSFESTNMIKLQKSLNPIDQKIFYFDVKPIDWPSYCDQIIIGLRKYALKDKLTISDARSKNQRKLLLERACKITISAICLTFFAKSSVDFLYYFN</sequence>
<dbReference type="GO" id="GO:0080019">
    <property type="term" value="F:alcohol-forming very long-chain fatty acyl-CoA reductase activity"/>
    <property type="evidence" value="ECO:0007669"/>
    <property type="project" value="InterPro"/>
</dbReference>
<dbReference type="Pfam" id="PF07993">
    <property type="entry name" value="NAD_binding_4"/>
    <property type="match status" value="1"/>
</dbReference>
<keyword evidence="5" id="KW-1133">Transmembrane helix</keyword>
<dbReference type="FunFam" id="3.40.50.720:FF:000143">
    <property type="entry name" value="Fatty acyl-CoA reductase"/>
    <property type="match status" value="1"/>
</dbReference>
<protein>
    <recommendedName>
        <fullName evidence="9">Fatty acyl-CoA reductase</fullName>
        <ecNumber evidence="9">1.2.1.84</ecNumber>
    </recommendedName>
</protein>
<evidence type="ECO:0000256" key="3">
    <source>
        <dbReference type="ARBA" id="ARBA00022516"/>
    </source>
</evidence>
<dbReference type="CDD" id="cd09071">
    <property type="entry name" value="FAR_C"/>
    <property type="match status" value="1"/>
</dbReference>
<dbReference type="EC" id="1.2.1.84" evidence="9"/>
<dbReference type="Proteomes" id="UP000015104">
    <property type="component" value="Unassembled WGS sequence"/>
</dbReference>
<comment type="function">
    <text evidence="9">Catalyzes the reduction of fatty acyl-CoA to fatty alcohols.</text>
</comment>
<comment type="catalytic activity">
    <reaction evidence="8 9">
        <text>a long-chain fatty acyl-CoA + 2 NADPH + 2 H(+) = a long-chain primary fatty alcohol + 2 NADP(+) + CoA</text>
        <dbReference type="Rhea" id="RHEA:52716"/>
        <dbReference type="ChEBI" id="CHEBI:15378"/>
        <dbReference type="ChEBI" id="CHEBI:57287"/>
        <dbReference type="ChEBI" id="CHEBI:57783"/>
        <dbReference type="ChEBI" id="CHEBI:58349"/>
        <dbReference type="ChEBI" id="CHEBI:77396"/>
        <dbReference type="ChEBI" id="CHEBI:83139"/>
        <dbReference type="EC" id="1.2.1.84"/>
    </reaction>
</comment>
<dbReference type="CDD" id="cd05236">
    <property type="entry name" value="FAR-N_SDR_e"/>
    <property type="match status" value="1"/>
</dbReference>
<dbReference type="EnsemblMetazoa" id="tetur04g01060.1">
    <property type="protein sequence ID" value="tetur04g01060.1"/>
    <property type="gene ID" value="tetur04g01060"/>
</dbReference>
<organism evidence="12 13">
    <name type="scientific">Tetranychus urticae</name>
    <name type="common">Two-spotted spider mite</name>
    <dbReference type="NCBI Taxonomy" id="32264"/>
    <lineage>
        <taxon>Eukaryota</taxon>
        <taxon>Metazoa</taxon>
        <taxon>Ecdysozoa</taxon>
        <taxon>Arthropoda</taxon>
        <taxon>Chelicerata</taxon>
        <taxon>Arachnida</taxon>
        <taxon>Acari</taxon>
        <taxon>Acariformes</taxon>
        <taxon>Trombidiformes</taxon>
        <taxon>Prostigmata</taxon>
        <taxon>Eleutherengona</taxon>
        <taxon>Raphignathae</taxon>
        <taxon>Tetranychoidea</taxon>
        <taxon>Tetranychidae</taxon>
        <taxon>Tetranychus</taxon>
    </lineage>
</organism>
<keyword evidence="4" id="KW-0812">Transmembrane</keyword>
<dbReference type="SUPFAM" id="SSF51735">
    <property type="entry name" value="NAD(P)-binding Rossmann-fold domains"/>
    <property type="match status" value="1"/>
</dbReference>
<evidence type="ECO:0000256" key="6">
    <source>
        <dbReference type="ARBA" id="ARBA00023098"/>
    </source>
</evidence>
<comment type="subcellular location">
    <subcellularLocation>
        <location evidence="1">Membrane</location>
        <topology evidence="1">Multi-pass membrane protein</topology>
    </subcellularLocation>
</comment>
<keyword evidence="7" id="KW-0472">Membrane</keyword>
<dbReference type="GO" id="GO:0035336">
    <property type="term" value="P:long-chain fatty-acyl-CoA metabolic process"/>
    <property type="evidence" value="ECO:0007669"/>
    <property type="project" value="TreeGrafter"/>
</dbReference>
<evidence type="ECO:0000256" key="5">
    <source>
        <dbReference type="ARBA" id="ARBA00022989"/>
    </source>
</evidence>
<dbReference type="PANTHER" id="PTHR11011">
    <property type="entry name" value="MALE STERILITY PROTEIN 2-RELATED"/>
    <property type="match status" value="1"/>
</dbReference>
<dbReference type="PANTHER" id="PTHR11011:SF45">
    <property type="entry name" value="FATTY ACYL-COA REDUCTASE CG8306-RELATED"/>
    <property type="match status" value="1"/>
</dbReference>
<keyword evidence="9" id="KW-0521">NADP</keyword>
<gene>
    <name evidence="12" type="primary">107359641</name>
</gene>
<comment type="similarity">
    <text evidence="2 9">Belongs to the fatty acyl-CoA reductase family.</text>
</comment>
<dbReference type="GO" id="GO:0102965">
    <property type="term" value="F:alcohol-forming long-chain fatty acyl-CoA reductase activity"/>
    <property type="evidence" value="ECO:0007669"/>
    <property type="project" value="UniProtKB-EC"/>
</dbReference>
<dbReference type="InterPro" id="IPR013120">
    <property type="entry name" value="FAR_NAD-bd"/>
</dbReference>
<reference evidence="13" key="1">
    <citation type="submission" date="2011-08" db="EMBL/GenBank/DDBJ databases">
        <authorList>
            <person name="Rombauts S."/>
        </authorList>
    </citation>
    <scope>NUCLEOTIDE SEQUENCE</scope>
    <source>
        <strain evidence="13">London</strain>
    </source>
</reference>
<evidence type="ECO:0000256" key="7">
    <source>
        <dbReference type="ARBA" id="ARBA00023136"/>
    </source>
</evidence>
<evidence type="ECO:0000256" key="4">
    <source>
        <dbReference type="ARBA" id="ARBA00022692"/>
    </source>
</evidence>
<evidence type="ECO:0000259" key="10">
    <source>
        <dbReference type="Pfam" id="PF03015"/>
    </source>
</evidence>
<evidence type="ECO:0000256" key="9">
    <source>
        <dbReference type="RuleBase" id="RU363097"/>
    </source>
</evidence>
<keyword evidence="3 9" id="KW-0444">Lipid biosynthesis</keyword>
<proteinExistence type="inferred from homology"/>
<dbReference type="Gene3D" id="3.40.50.720">
    <property type="entry name" value="NAD(P)-binding Rossmann-like Domain"/>
    <property type="match status" value="1"/>
</dbReference>
<dbReference type="GO" id="GO:0016020">
    <property type="term" value="C:membrane"/>
    <property type="evidence" value="ECO:0007669"/>
    <property type="project" value="UniProtKB-SubCell"/>
</dbReference>
<keyword evidence="13" id="KW-1185">Reference proteome</keyword>